<reference evidence="3" key="1">
    <citation type="submission" date="2018-02" db="EMBL/GenBank/DDBJ databases">
        <authorList>
            <person name="Hausmann B."/>
        </authorList>
    </citation>
    <scope>NUCLEOTIDE SEQUENCE [LARGE SCALE GENOMIC DNA]</scope>
    <source>
        <strain evidence="3">Peat soil MAG SbA5</strain>
    </source>
</reference>
<feature type="signal peptide" evidence="1">
    <location>
        <begin position="1"/>
        <end position="23"/>
    </location>
</feature>
<dbReference type="OrthoDB" id="129611at2"/>
<evidence type="ECO:0008006" key="4">
    <source>
        <dbReference type="Google" id="ProtNLM"/>
    </source>
</evidence>
<feature type="chain" id="PRO_5014718384" description="Lipocalin-like domain-containing protein" evidence="1">
    <location>
        <begin position="24"/>
        <end position="175"/>
    </location>
</feature>
<organism evidence="2 3">
    <name type="scientific">Candidatus Sulfuritelmatomonas gaucii</name>
    <dbReference type="NCBI Taxonomy" id="2043161"/>
    <lineage>
        <taxon>Bacteria</taxon>
        <taxon>Pseudomonadati</taxon>
        <taxon>Acidobacteriota</taxon>
        <taxon>Terriglobia</taxon>
        <taxon>Terriglobales</taxon>
        <taxon>Acidobacteriaceae</taxon>
        <taxon>Candidatus Sulfuritelmatomonas</taxon>
    </lineage>
</organism>
<dbReference type="AlphaFoldDB" id="A0A2N9M634"/>
<evidence type="ECO:0000256" key="1">
    <source>
        <dbReference type="SAM" id="SignalP"/>
    </source>
</evidence>
<name>A0A2N9M634_9BACT</name>
<protein>
    <recommendedName>
        <fullName evidence="4">Lipocalin-like domain-containing protein</fullName>
    </recommendedName>
</protein>
<keyword evidence="1" id="KW-0732">Signal</keyword>
<dbReference type="Proteomes" id="UP000239735">
    <property type="component" value="Unassembled WGS sequence"/>
</dbReference>
<dbReference type="EMBL" id="OKRB01000142">
    <property type="protein sequence ID" value="SPE30895.1"/>
    <property type="molecule type" value="Genomic_DNA"/>
</dbReference>
<sequence>MFSKKICLVAVALAPTIFLGTTAGVAQDSQRCFTIESLQGSYAIVGTYGANIAIALGKRYMDGNGNLTGTFLVNEPVAGSPTGARKIVTGTQAGTYTVNCDGTGVITRVLTVGTTQTTQLDDFVITRAKVRHGKLIATSVADATETPSTIVAGGIFLTRVWTRLPQDDDSDDDRH</sequence>
<gene>
    <name evidence="2" type="ORF">SBA5_800013</name>
</gene>
<evidence type="ECO:0000313" key="2">
    <source>
        <dbReference type="EMBL" id="SPE30895.1"/>
    </source>
</evidence>
<accession>A0A2N9M634</accession>
<evidence type="ECO:0000313" key="3">
    <source>
        <dbReference type="Proteomes" id="UP000239735"/>
    </source>
</evidence>
<proteinExistence type="predicted"/>